<feature type="transmembrane region" description="Helical" evidence="3">
    <location>
        <begin position="548"/>
        <end position="569"/>
    </location>
</feature>
<name>A0A7U4QLQ8_DESA2</name>
<evidence type="ECO:0000313" key="5">
    <source>
        <dbReference type="Proteomes" id="UP000070560"/>
    </source>
</evidence>
<dbReference type="GO" id="GO:0004713">
    <property type="term" value="F:protein tyrosine kinase activity"/>
    <property type="evidence" value="ECO:0007669"/>
    <property type="project" value="TreeGrafter"/>
</dbReference>
<sequence length="580" mass="67333">MQSDTERVPKTLGDYIRIFQRRKKSILIPFFLLFFTTCIIAFSLPSVYRSSATILIEEQEVPPEFIRSTVTGYLEERLQTLTQQIMSRPSLLEVINRFNLYADLRDKYTIDEIVEKMRDSIKLETISTEASNPRGGRPVSATVAFTISYEGKNPDIVQRVANHLASLYLEENLKNREEKAKGTTQFLENQLEILRKQIADLDHKIAAFKEKHLAELPELMQLNLETLRRMQNEINNIDQQIKNLEERKIYLQGQLATISPYSSIITETGERILGPEDRLKILQSQYLTLMATLSPKHPDVVKVKREIEKLKNEVKNKESLPDKVKRLKNLKARLVELRGRFSEKHPDVKKIKREIASLEKEIEDVSKNTNTTIAKEPDNPAYINLSTQISSTEIEIKNLKQQREKLKKRLEDYEKRLEKMPEVERKYQEMLRDKVNAETRYRELMNQLMEAKSAQGLEESQKGERLTIIDPPHRPEKPYKPNRPAIILIGFILALGGGIGMGSIMEYTDRSVKGVTDIASITDVPVLVVLPKIKTEEEEKQEKRRKRIYAIIIALAIIVFIIIVHIFFIRLDILWTKIFR</sequence>
<dbReference type="AlphaFoldDB" id="A0A7U4QLQ8"/>
<evidence type="ECO:0000256" key="2">
    <source>
        <dbReference type="SAM" id="MobiDB-lite"/>
    </source>
</evidence>
<keyword evidence="5" id="KW-1185">Reference proteome</keyword>
<proteinExistence type="predicted"/>
<gene>
    <name evidence="4" type="ORF">HS1_001888</name>
</gene>
<feature type="coiled-coil region" evidence="1">
    <location>
        <begin position="170"/>
        <end position="254"/>
    </location>
</feature>
<dbReference type="KEGG" id="daw:HS1_001888"/>
<feature type="transmembrane region" description="Helical" evidence="3">
    <location>
        <begin position="26"/>
        <end position="48"/>
    </location>
</feature>
<feature type="transmembrane region" description="Helical" evidence="3">
    <location>
        <begin position="485"/>
        <end position="504"/>
    </location>
</feature>
<dbReference type="RefSeq" id="WP_066064496.1">
    <property type="nucleotide sequence ID" value="NZ_CP013015.1"/>
</dbReference>
<dbReference type="OrthoDB" id="9795292at2"/>
<dbReference type="SUPFAM" id="SSF57997">
    <property type="entry name" value="Tropomyosin"/>
    <property type="match status" value="1"/>
</dbReference>
<dbReference type="PANTHER" id="PTHR32309:SF13">
    <property type="entry name" value="FERRIC ENTEROBACTIN TRANSPORT PROTEIN FEPE"/>
    <property type="match status" value="1"/>
</dbReference>
<keyword evidence="3" id="KW-0472">Membrane</keyword>
<keyword evidence="3" id="KW-1133">Transmembrane helix</keyword>
<dbReference type="Proteomes" id="UP000070560">
    <property type="component" value="Chromosome"/>
</dbReference>
<accession>A0A7U4QLQ8</accession>
<evidence type="ECO:0000313" key="4">
    <source>
        <dbReference type="EMBL" id="AMM41682.1"/>
    </source>
</evidence>
<dbReference type="InterPro" id="IPR050445">
    <property type="entry name" value="Bact_polysacc_biosynth/exp"/>
</dbReference>
<dbReference type="PANTHER" id="PTHR32309">
    <property type="entry name" value="TYROSINE-PROTEIN KINASE"/>
    <property type="match status" value="1"/>
</dbReference>
<feature type="region of interest" description="Disordered" evidence="2">
    <location>
        <begin position="453"/>
        <end position="478"/>
    </location>
</feature>
<evidence type="ECO:0000256" key="1">
    <source>
        <dbReference type="SAM" id="Coils"/>
    </source>
</evidence>
<dbReference type="GO" id="GO:0005886">
    <property type="term" value="C:plasma membrane"/>
    <property type="evidence" value="ECO:0007669"/>
    <property type="project" value="TreeGrafter"/>
</dbReference>
<feature type="compositionally biased region" description="Basic and acidic residues" evidence="2">
    <location>
        <begin position="459"/>
        <end position="478"/>
    </location>
</feature>
<evidence type="ECO:0000256" key="3">
    <source>
        <dbReference type="SAM" id="Phobius"/>
    </source>
</evidence>
<dbReference type="EMBL" id="CP013015">
    <property type="protein sequence ID" value="AMM41682.1"/>
    <property type="molecule type" value="Genomic_DNA"/>
</dbReference>
<keyword evidence="1" id="KW-0175">Coiled coil</keyword>
<protein>
    <submittedName>
        <fullName evidence="4">Lipopolysaccharide biosynthesis protein</fullName>
    </submittedName>
</protein>
<keyword evidence="3" id="KW-0812">Transmembrane</keyword>
<organism evidence="4 5">
    <name type="scientific">Desulfofervidus auxilii</name>
    <dbReference type="NCBI Taxonomy" id="1621989"/>
    <lineage>
        <taxon>Bacteria</taxon>
        <taxon>Pseudomonadati</taxon>
        <taxon>Thermodesulfobacteriota</taxon>
        <taxon>Candidatus Desulfofervidia</taxon>
        <taxon>Candidatus Desulfofervidales</taxon>
        <taxon>Candidatus Desulfofervidaceae</taxon>
        <taxon>Candidatus Desulfofervidus</taxon>
    </lineage>
</organism>
<dbReference type="Gene3D" id="1.10.287.1490">
    <property type="match status" value="1"/>
</dbReference>
<reference evidence="4 5" key="1">
    <citation type="submission" date="2015-10" db="EMBL/GenBank/DDBJ databases">
        <title>Candidatus Desulfofervidus auxilii, a hydrogenotrophic sulfate-reducing bacterium involved in the thermophilic anaerobic oxidation of methane.</title>
        <authorList>
            <person name="Krukenberg V."/>
            <person name="Richter M."/>
            <person name="Wegener G."/>
        </authorList>
    </citation>
    <scope>NUCLEOTIDE SEQUENCE [LARGE SCALE GENOMIC DNA]</scope>
    <source>
        <strain evidence="4 5">HS1</strain>
    </source>
</reference>